<organism evidence="3 4">
    <name type="scientific">Georgenia alba</name>
    <dbReference type="NCBI Taxonomy" id="2233858"/>
    <lineage>
        <taxon>Bacteria</taxon>
        <taxon>Bacillati</taxon>
        <taxon>Actinomycetota</taxon>
        <taxon>Actinomycetes</taxon>
        <taxon>Micrococcales</taxon>
        <taxon>Bogoriellaceae</taxon>
        <taxon>Georgenia</taxon>
    </lineage>
</organism>
<keyword evidence="4" id="KW-1185">Reference proteome</keyword>
<dbReference type="CDD" id="cd00085">
    <property type="entry name" value="HNHc"/>
    <property type="match status" value="1"/>
</dbReference>
<dbReference type="EMBL" id="JBHTCQ010000002">
    <property type="protein sequence ID" value="MFC7405938.1"/>
    <property type="molecule type" value="Genomic_DNA"/>
</dbReference>
<feature type="compositionally biased region" description="Low complexity" evidence="1">
    <location>
        <begin position="434"/>
        <end position="444"/>
    </location>
</feature>
<dbReference type="SMART" id="SM00507">
    <property type="entry name" value="HNHc"/>
    <property type="match status" value="1"/>
</dbReference>
<evidence type="ECO:0000256" key="1">
    <source>
        <dbReference type="SAM" id="MobiDB-lite"/>
    </source>
</evidence>
<dbReference type="Pfam" id="PF02720">
    <property type="entry name" value="DUF222"/>
    <property type="match status" value="2"/>
</dbReference>
<reference evidence="4" key="1">
    <citation type="journal article" date="2019" name="Int. J. Syst. Evol. Microbiol.">
        <title>The Global Catalogue of Microorganisms (GCM) 10K type strain sequencing project: providing services to taxonomists for standard genome sequencing and annotation.</title>
        <authorList>
            <consortium name="The Broad Institute Genomics Platform"/>
            <consortium name="The Broad Institute Genome Sequencing Center for Infectious Disease"/>
            <person name="Wu L."/>
            <person name="Ma J."/>
        </authorList>
    </citation>
    <scope>NUCLEOTIDE SEQUENCE [LARGE SCALE GENOMIC DNA]</scope>
    <source>
        <strain evidence="4">JCM 1490</strain>
    </source>
</reference>
<dbReference type="RefSeq" id="WP_382394832.1">
    <property type="nucleotide sequence ID" value="NZ_JBHTCQ010000002.1"/>
</dbReference>
<feature type="region of interest" description="Disordered" evidence="1">
    <location>
        <begin position="393"/>
        <end position="444"/>
    </location>
</feature>
<feature type="region of interest" description="Disordered" evidence="1">
    <location>
        <begin position="172"/>
        <end position="206"/>
    </location>
</feature>
<evidence type="ECO:0000259" key="2">
    <source>
        <dbReference type="SMART" id="SM00507"/>
    </source>
</evidence>
<evidence type="ECO:0000313" key="4">
    <source>
        <dbReference type="Proteomes" id="UP001596455"/>
    </source>
</evidence>
<proteinExistence type="predicted"/>
<feature type="compositionally biased region" description="Low complexity" evidence="1">
    <location>
        <begin position="74"/>
        <end position="83"/>
    </location>
</feature>
<comment type="caution">
    <text evidence="3">The sequence shown here is derived from an EMBL/GenBank/DDBJ whole genome shotgun (WGS) entry which is preliminary data.</text>
</comment>
<protein>
    <submittedName>
        <fullName evidence="3">DUF222 domain-containing protein</fullName>
    </submittedName>
</protein>
<feature type="region of interest" description="Disordered" evidence="1">
    <location>
        <begin position="604"/>
        <end position="648"/>
    </location>
</feature>
<dbReference type="InterPro" id="IPR003870">
    <property type="entry name" value="DUF222"/>
</dbReference>
<feature type="region of interest" description="Disordered" evidence="1">
    <location>
        <begin position="64"/>
        <end position="83"/>
    </location>
</feature>
<evidence type="ECO:0000313" key="3">
    <source>
        <dbReference type="EMBL" id="MFC7405938.1"/>
    </source>
</evidence>
<accession>A0ABW2QFE6</accession>
<gene>
    <name evidence="3" type="ORF">ACFQQL_12510</name>
</gene>
<feature type="domain" description="HNH nuclease" evidence="2">
    <location>
        <begin position="521"/>
        <end position="572"/>
    </location>
</feature>
<sequence>MFDAAASCPGSRAGAVPPSVLEHLLLAGIIRHIREHGGDLRRVLAAPRAPVVVLDEALRQCPSAEPAEAEVEPPEAGASSAPAARVGWATPLEAIEGLDGPASPEPLRQLLDQAESTTGIALGRLLDRLDMAELDSGDVVDVVALWGKVAAYAQARQADAAALVEQRLEDLYGPPALPQPSGDPRIGPPIPTAPSHPAASSSSGVPRAATELAMRLAITRQAAGKLIRTGRMLAGPMAATSEAVETGELSFAKAEVMATHLEELPEPLVLEVEEAVLPTAPGSTSPKLAKDLTTAIAAIDPQGADQRHAAARSRRRVNHARALPDGMASISAYLPAEGAVALDAALDAAARTARADGDRRTTDQLRADILAGIGFDALTTGWIGAPAVQSTLSRPDAPGATATADQACLPGAPPKSGETGEAGEVGEADESGRADAAGATGRAAGWPVRSLGGAPVRLNVTMPISTLLGGSEPAELDGYGAISAPVARALATDSTIRRILTDPASGTVVDLGRTTYRPPAALARLVRERDRTCVRPGCGVRAQACDLDHTIPFGPGPTALGNLGALCSTDHRHKSLGHFAVTQHQGGVFDWTSPTGHTYRRQANGTIVHLGHRRHRSSESEPPPERPAPHDPGDGSPHDPDLYGEPPF</sequence>
<dbReference type="InterPro" id="IPR003615">
    <property type="entry name" value="HNH_nuc"/>
</dbReference>
<dbReference type="Proteomes" id="UP001596455">
    <property type="component" value="Unassembled WGS sequence"/>
</dbReference>
<feature type="compositionally biased region" description="Basic and acidic residues" evidence="1">
    <location>
        <begin position="617"/>
        <end position="641"/>
    </location>
</feature>
<name>A0ABW2QFE6_9MICO</name>